<dbReference type="AlphaFoldDB" id="A0A212A8W1"/>
<dbReference type="InterPro" id="IPR000868">
    <property type="entry name" value="Isochorismatase-like_dom"/>
</dbReference>
<sequence length="185" mass="19554">MGEVALLIVDMQNDYFPGGRWPLEGVEEAAARGAGLLAAFRAAGEPVIHIRHESTREPSPFFTPGTPGAEIHPALAPERGEAIIVKNFPNSFRSTGLHEVLEGWRAEHLVIVGAMTHMCIDATVRAAADLGYRVTVAGDACATRALEFRGREVSAEEVQAAFLAALAFGYASVITADEAAGLVSA</sequence>
<dbReference type="CDD" id="cd01014">
    <property type="entry name" value="nicotinamidase_related"/>
    <property type="match status" value="1"/>
</dbReference>
<feature type="domain" description="Isochorismatase-like" evidence="2">
    <location>
        <begin position="5"/>
        <end position="148"/>
    </location>
</feature>
<evidence type="ECO:0000313" key="4">
    <source>
        <dbReference type="Proteomes" id="UP000196878"/>
    </source>
</evidence>
<organism evidence="3 4">
    <name type="scientific">Haematobacter genomosp. 1</name>
    <dbReference type="NCBI Taxonomy" id="366618"/>
    <lineage>
        <taxon>Bacteria</taxon>
        <taxon>Pseudomonadati</taxon>
        <taxon>Pseudomonadota</taxon>
        <taxon>Alphaproteobacteria</taxon>
        <taxon>Rhodobacterales</taxon>
        <taxon>Paracoccaceae</taxon>
        <taxon>Haematobacter</taxon>
    </lineage>
</organism>
<dbReference type="SUPFAM" id="SSF52499">
    <property type="entry name" value="Isochorismatase-like hydrolases"/>
    <property type="match status" value="1"/>
</dbReference>
<reference evidence="3 4" key="1">
    <citation type="submission" date="2016-12" db="EMBL/GenBank/DDBJ databases">
        <title>Comparison of Traditional DNA-DNA Hybridization with In Silico Genomic Analysis.</title>
        <authorList>
            <person name="Nicholson A.C."/>
            <person name="Humrighouse B.W."/>
            <person name="Graziano J."/>
            <person name="Lasker B."/>
            <person name="Whitney A.M."/>
            <person name="Mcquiston J.R."/>
        </authorList>
    </citation>
    <scope>NUCLEOTIDE SEQUENCE [LARGE SCALE GENOMIC DNA]</scope>
    <source>
        <strain evidence="3 4">H2240</strain>
    </source>
</reference>
<name>A0A212A8W1_9RHOB</name>
<dbReference type="InterPro" id="IPR050272">
    <property type="entry name" value="Isochorismatase-like_hydrls"/>
</dbReference>
<keyword evidence="4" id="KW-1185">Reference proteome</keyword>
<proteinExistence type="predicted"/>
<dbReference type="PANTHER" id="PTHR43540:SF1">
    <property type="entry name" value="ISOCHORISMATASE HYDROLASE"/>
    <property type="match status" value="1"/>
</dbReference>
<gene>
    <name evidence="3" type="ORF">CDV49_14635</name>
</gene>
<evidence type="ECO:0000259" key="2">
    <source>
        <dbReference type="Pfam" id="PF00857"/>
    </source>
</evidence>
<dbReference type="Pfam" id="PF00857">
    <property type="entry name" value="Isochorismatase"/>
    <property type="match status" value="1"/>
</dbReference>
<dbReference type="Gene3D" id="3.40.50.850">
    <property type="entry name" value="Isochorismatase-like"/>
    <property type="match status" value="1"/>
</dbReference>
<evidence type="ECO:0000313" key="3">
    <source>
        <dbReference type="EMBL" id="OWJ76299.1"/>
    </source>
</evidence>
<dbReference type="OrthoDB" id="9794942at2"/>
<dbReference type="EMBL" id="NIPW01000028">
    <property type="protein sequence ID" value="OWJ76299.1"/>
    <property type="molecule type" value="Genomic_DNA"/>
</dbReference>
<dbReference type="PANTHER" id="PTHR43540">
    <property type="entry name" value="PEROXYUREIDOACRYLATE/UREIDOACRYLATE AMIDOHYDROLASE-RELATED"/>
    <property type="match status" value="1"/>
</dbReference>
<dbReference type="GO" id="GO:0016787">
    <property type="term" value="F:hydrolase activity"/>
    <property type="evidence" value="ECO:0007669"/>
    <property type="project" value="UniProtKB-KW"/>
</dbReference>
<dbReference type="RefSeq" id="WP_088216164.1">
    <property type="nucleotide sequence ID" value="NZ_NIPW01000028.1"/>
</dbReference>
<keyword evidence="1 3" id="KW-0378">Hydrolase</keyword>
<dbReference type="InterPro" id="IPR036380">
    <property type="entry name" value="Isochorismatase-like_sf"/>
</dbReference>
<comment type="caution">
    <text evidence="3">The sequence shown here is derived from an EMBL/GenBank/DDBJ whole genome shotgun (WGS) entry which is preliminary data.</text>
</comment>
<evidence type="ECO:0000256" key="1">
    <source>
        <dbReference type="ARBA" id="ARBA00022801"/>
    </source>
</evidence>
<protein>
    <submittedName>
        <fullName evidence="3">Cysteine hydrolase</fullName>
    </submittedName>
</protein>
<dbReference type="Proteomes" id="UP000196878">
    <property type="component" value="Unassembled WGS sequence"/>
</dbReference>
<accession>A0A212A8W1</accession>